<dbReference type="AlphaFoldDB" id="A0A3B5R502"/>
<dbReference type="GeneTree" id="ENSGT00940000179284"/>
<feature type="compositionally biased region" description="Basic and acidic residues" evidence="1">
    <location>
        <begin position="72"/>
        <end position="83"/>
    </location>
</feature>
<evidence type="ECO:0000313" key="2">
    <source>
        <dbReference type="Ensembl" id="ENSXMAP00000037311.1"/>
    </source>
</evidence>
<keyword evidence="3" id="KW-1185">Reference proteome</keyword>
<reference evidence="2" key="4">
    <citation type="submission" date="2025-09" db="UniProtKB">
        <authorList>
            <consortium name="Ensembl"/>
        </authorList>
    </citation>
    <scope>IDENTIFICATION</scope>
    <source>
        <strain evidence="2">JP 163 A</strain>
    </source>
</reference>
<sequence>MSLGIGSSIQLQGFDLAAVGRRSVARRHADLRESAAALLADVVAGQDVENGVDGAVDGGQAEGDDGGVAQGHHQDDDHRDDHSVAQPPLTAGLQAVGHRPVPVTGDAAQQEDADVHVGEEDVARQLADRRAPSPFVTVVDVVRPERQREQVGQVAQRQAPQVDTKNVLPAHLLPGEEESQHVGGKTDDQNDDVENQQRQPVVAVRPLTAD</sequence>
<organism evidence="2 3">
    <name type="scientific">Xiphophorus maculatus</name>
    <name type="common">Southern platyfish</name>
    <name type="synonym">Platypoecilus maculatus</name>
    <dbReference type="NCBI Taxonomy" id="8083"/>
    <lineage>
        <taxon>Eukaryota</taxon>
        <taxon>Metazoa</taxon>
        <taxon>Chordata</taxon>
        <taxon>Craniata</taxon>
        <taxon>Vertebrata</taxon>
        <taxon>Euteleostomi</taxon>
        <taxon>Actinopterygii</taxon>
        <taxon>Neopterygii</taxon>
        <taxon>Teleostei</taxon>
        <taxon>Neoteleostei</taxon>
        <taxon>Acanthomorphata</taxon>
        <taxon>Ovalentaria</taxon>
        <taxon>Atherinomorphae</taxon>
        <taxon>Cyprinodontiformes</taxon>
        <taxon>Poeciliidae</taxon>
        <taxon>Poeciliinae</taxon>
        <taxon>Xiphophorus</taxon>
    </lineage>
</organism>
<proteinExistence type="predicted"/>
<evidence type="ECO:0000256" key="1">
    <source>
        <dbReference type="SAM" id="MobiDB-lite"/>
    </source>
</evidence>
<dbReference type="Ensembl" id="ENSXMAT00000023769.1">
    <property type="protein sequence ID" value="ENSXMAP00000037311.1"/>
    <property type="gene ID" value="ENSXMAG00000021929.1"/>
</dbReference>
<feature type="compositionally biased region" description="Basic and acidic residues" evidence="1">
    <location>
        <begin position="178"/>
        <end position="188"/>
    </location>
</feature>
<reference evidence="2" key="3">
    <citation type="submission" date="2025-08" db="UniProtKB">
        <authorList>
            <consortium name="Ensembl"/>
        </authorList>
    </citation>
    <scope>IDENTIFICATION</scope>
    <source>
        <strain evidence="2">JP 163 A</strain>
    </source>
</reference>
<name>A0A3B5R502_XIPMA</name>
<accession>A0A3B5R502</accession>
<feature type="compositionally biased region" description="Gly residues" evidence="1">
    <location>
        <begin position="56"/>
        <end position="69"/>
    </location>
</feature>
<dbReference type="InParanoid" id="A0A3B5R502"/>
<protein>
    <submittedName>
        <fullName evidence="2">Uncharacterized protein</fullName>
    </submittedName>
</protein>
<evidence type="ECO:0000313" key="3">
    <source>
        <dbReference type="Proteomes" id="UP000002852"/>
    </source>
</evidence>
<reference evidence="3" key="1">
    <citation type="submission" date="2012-01" db="EMBL/GenBank/DDBJ databases">
        <authorList>
            <person name="Walter R."/>
            <person name="Schartl M."/>
            <person name="Warren W."/>
        </authorList>
    </citation>
    <scope>NUCLEOTIDE SEQUENCE [LARGE SCALE GENOMIC DNA]</scope>
    <source>
        <strain evidence="3">JP 163 A</strain>
    </source>
</reference>
<feature type="compositionally biased region" description="Polar residues" evidence="1">
    <location>
        <begin position="153"/>
        <end position="164"/>
    </location>
</feature>
<feature type="region of interest" description="Disordered" evidence="1">
    <location>
        <begin position="50"/>
        <end position="85"/>
    </location>
</feature>
<feature type="region of interest" description="Disordered" evidence="1">
    <location>
        <begin position="147"/>
        <end position="210"/>
    </location>
</feature>
<dbReference type="OMA" id="KQAGRSH"/>
<dbReference type="Proteomes" id="UP000002852">
    <property type="component" value="Unassembled WGS sequence"/>
</dbReference>
<reference evidence="3" key="2">
    <citation type="journal article" date="2013" name="Nat. Genet.">
        <title>The genome of the platyfish, Xiphophorus maculatus, provides insights into evolutionary adaptation and several complex traits.</title>
        <authorList>
            <person name="Schartl M."/>
            <person name="Walter R.B."/>
            <person name="Shen Y."/>
            <person name="Garcia T."/>
            <person name="Catchen J."/>
            <person name="Amores A."/>
            <person name="Braasch I."/>
            <person name="Chalopin D."/>
            <person name="Volff J.N."/>
            <person name="Lesch K.P."/>
            <person name="Bisazza A."/>
            <person name="Minx P."/>
            <person name="Hillier L."/>
            <person name="Wilson R.K."/>
            <person name="Fuerstenberg S."/>
            <person name="Boore J."/>
            <person name="Searle S."/>
            <person name="Postlethwait J.H."/>
            <person name="Warren W.C."/>
        </authorList>
    </citation>
    <scope>NUCLEOTIDE SEQUENCE [LARGE SCALE GENOMIC DNA]</scope>
    <source>
        <strain evidence="3">JP 163 A</strain>
    </source>
</reference>